<evidence type="ECO:0000256" key="12">
    <source>
        <dbReference type="SAM" id="MobiDB-lite"/>
    </source>
</evidence>
<dbReference type="InterPro" id="IPR006127">
    <property type="entry name" value="ZnuA-like"/>
</dbReference>
<feature type="chain" id="PRO_5026884426" description="High-affinity zinc uptake system protein ZnuA" evidence="13">
    <location>
        <begin position="28"/>
        <end position="321"/>
    </location>
</feature>
<keyword evidence="11" id="KW-1015">Disulfide bond</keyword>
<evidence type="ECO:0000256" key="1">
    <source>
        <dbReference type="ARBA" id="ARBA00004418"/>
    </source>
</evidence>
<keyword evidence="7" id="KW-0574">Periplasm</keyword>
<proteinExistence type="inferred from homology"/>
<keyword evidence="8" id="KW-0862">Zinc</keyword>
<comment type="similarity">
    <text evidence="2">Belongs to the bacterial solute-binding protein 9 family.</text>
</comment>
<comment type="caution">
    <text evidence="14">The sequence shown here is derived from an EMBL/GenBank/DDBJ whole genome shotgun (WGS) entry which is preliminary data.</text>
</comment>
<dbReference type="PANTHER" id="PTHR42953:SF3">
    <property type="entry name" value="HIGH-AFFINITY ZINC UPTAKE SYSTEM PROTEIN ZNUA"/>
    <property type="match status" value="1"/>
</dbReference>
<dbReference type="InterPro" id="IPR050492">
    <property type="entry name" value="Bact_metal-bind_prot9"/>
</dbReference>
<feature type="signal peptide" evidence="13">
    <location>
        <begin position="1"/>
        <end position="27"/>
    </location>
</feature>
<dbReference type="Pfam" id="PF01297">
    <property type="entry name" value="ZnuA"/>
    <property type="match status" value="1"/>
</dbReference>
<dbReference type="Gene3D" id="3.40.50.1980">
    <property type="entry name" value="Nitrogenase molybdenum iron protein domain"/>
    <property type="match status" value="2"/>
</dbReference>
<feature type="compositionally biased region" description="Basic and acidic residues" evidence="12">
    <location>
        <begin position="139"/>
        <end position="149"/>
    </location>
</feature>
<dbReference type="AlphaFoldDB" id="A0A6L9UAD3"/>
<dbReference type="FunFam" id="3.40.50.1980:FF:000028">
    <property type="entry name" value="High-affinity zinc uptake system protein znuA"/>
    <property type="match status" value="1"/>
</dbReference>
<comment type="subcellular location">
    <subcellularLocation>
        <location evidence="1">Periplasm</location>
    </subcellularLocation>
</comment>
<evidence type="ECO:0000256" key="11">
    <source>
        <dbReference type="ARBA" id="ARBA00023157"/>
    </source>
</evidence>
<organism evidence="14 15">
    <name type="scientific">Rhizobium lusitanum</name>
    <dbReference type="NCBI Taxonomy" id="293958"/>
    <lineage>
        <taxon>Bacteria</taxon>
        <taxon>Pseudomonadati</taxon>
        <taxon>Pseudomonadota</taxon>
        <taxon>Alphaproteobacteria</taxon>
        <taxon>Hyphomicrobiales</taxon>
        <taxon>Rhizobiaceae</taxon>
        <taxon>Rhizobium/Agrobacterium group</taxon>
        <taxon>Rhizobium</taxon>
    </lineage>
</organism>
<evidence type="ECO:0000256" key="9">
    <source>
        <dbReference type="ARBA" id="ARBA00022906"/>
    </source>
</evidence>
<dbReference type="Proteomes" id="UP000483035">
    <property type="component" value="Unassembled WGS sequence"/>
</dbReference>
<dbReference type="SUPFAM" id="SSF53807">
    <property type="entry name" value="Helical backbone' metal receptor"/>
    <property type="match status" value="1"/>
</dbReference>
<evidence type="ECO:0000256" key="8">
    <source>
        <dbReference type="ARBA" id="ARBA00022833"/>
    </source>
</evidence>
<dbReference type="RefSeq" id="WP_163987557.1">
    <property type="nucleotide sequence ID" value="NZ_WUEY01000006.1"/>
</dbReference>
<dbReference type="EMBL" id="WUEY01000006">
    <property type="protein sequence ID" value="NEI71080.1"/>
    <property type="molecule type" value="Genomic_DNA"/>
</dbReference>
<keyword evidence="4" id="KW-0813">Transport</keyword>
<evidence type="ECO:0000256" key="3">
    <source>
        <dbReference type="ARBA" id="ARBA00015915"/>
    </source>
</evidence>
<evidence type="ECO:0000313" key="14">
    <source>
        <dbReference type="EMBL" id="NEI71080.1"/>
    </source>
</evidence>
<evidence type="ECO:0000256" key="10">
    <source>
        <dbReference type="ARBA" id="ARBA00023065"/>
    </source>
</evidence>
<feature type="region of interest" description="Disordered" evidence="12">
    <location>
        <begin position="125"/>
        <end position="149"/>
    </location>
</feature>
<name>A0A6L9UAD3_9HYPH</name>
<dbReference type="GO" id="GO:0042597">
    <property type="term" value="C:periplasmic space"/>
    <property type="evidence" value="ECO:0007669"/>
    <property type="project" value="UniProtKB-SubCell"/>
</dbReference>
<dbReference type="GO" id="GO:0006829">
    <property type="term" value="P:zinc ion transport"/>
    <property type="evidence" value="ECO:0007669"/>
    <property type="project" value="UniProtKB-KW"/>
</dbReference>
<accession>A0A6L9UAD3</accession>
<sequence length="321" mass="34223">MYAAKSFLPVAASLLFSGLLISTTATAADAPRVVVSIKPIHSLVAAVMQGVGTPDLIVDGAASPHTYAFKPSNARSLQQAQVVFWVGPDMEAFLQKPLSSLGSNATIVELDDAPGIAKLKFREGGAFEPHDDGDEHEAGEEHADGHDHDHGEFDTHLWLDPHNAKAMVAEITTSLVAADPANALTYETNQKTLNDKLDALDTEIASTLAPVKDKPFIVFHDAYQYFEHRYGVRVSGSITVSPESIPGAQRVAEIHSKVADLGATCVFAEPQFEPKLVNVVLEGTSAKSGVLDPEAATLPQGPDLYFNLMRGIANSLKACLS</sequence>
<evidence type="ECO:0000256" key="5">
    <source>
        <dbReference type="ARBA" id="ARBA00022723"/>
    </source>
</evidence>
<dbReference type="GO" id="GO:0046872">
    <property type="term" value="F:metal ion binding"/>
    <property type="evidence" value="ECO:0007669"/>
    <property type="project" value="UniProtKB-KW"/>
</dbReference>
<evidence type="ECO:0000256" key="2">
    <source>
        <dbReference type="ARBA" id="ARBA00011028"/>
    </source>
</evidence>
<dbReference type="InterPro" id="IPR035520">
    <property type="entry name" value="ZnuA"/>
</dbReference>
<evidence type="ECO:0000256" key="13">
    <source>
        <dbReference type="SAM" id="SignalP"/>
    </source>
</evidence>
<keyword evidence="6 13" id="KW-0732">Signal</keyword>
<evidence type="ECO:0000313" key="15">
    <source>
        <dbReference type="Proteomes" id="UP000483035"/>
    </source>
</evidence>
<evidence type="ECO:0000256" key="4">
    <source>
        <dbReference type="ARBA" id="ARBA00022448"/>
    </source>
</evidence>
<protein>
    <recommendedName>
        <fullName evidence="3">High-affinity zinc uptake system protein ZnuA</fullName>
    </recommendedName>
</protein>
<reference evidence="14 15" key="1">
    <citation type="submission" date="2019-12" db="EMBL/GenBank/DDBJ databases">
        <title>Rhizobium genotypes associated with high levels of biological nitrogen fixation by grain legumes in a temperate-maritime cropping system.</title>
        <authorList>
            <person name="Maluk M."/>
            <person name="Francesc Ferrando Molina F."/>
            <person name="Lopez Del Egido L."/>
            <person name="Lafos M."/>
            <person name="Langarica-Fuentes A."/>
            <person name="Gebre Yohannes G."/>
            <person name="Young M.W."/>
            <person name="Martin P."/>
            <person name="Gantlett R."/>
            <person name="Kenicer G."/>
            <person name="Hawes C."/>
            <person name="Begg G.S."/>
            <person name="Quilliam R.S."/>
            <person name="Squire G.R."/>
            <person name="Poole P.S."/>
            <person name="Young P.W."/>
            <person name="Iannetta P.M."/>
            <person name="James E.K."/>
        </authorList>
    </citation>
    <scope>NUCLEOTIDE SEQUENCE [LARGE SCALE GENOMIC DNA]</scope>
    <source>
        <strain evidence="14 15">JHI1118</strain>
    </source>
</reference>
<evidence type="ECO:0000256" key="6">
    <source>
        <dbReference type="ARBA" id="ARBA00022729"/>
    </source>
</evidence>
<dbReference type="PANTHER" id="PTHR42953">
    <property type="entry name" value="HIGH-AFFINITY ZINC UPTAKE SYSTEM PROTEIN ZNUA-RELATED"/>
    <property type="match status" value="1"/>
</dbReference>
<dbReference type="NCBIfam" id="NF007091">
    <property type="entry name" value="PRK09545.1"/>
    <property type="match status" value="1"/>
</dbReference>
<keyword evidence="5" id="KW-0479">Metal-binding</keyword>
<evidence type="ECO:0000256" key="7">
    <source>
        <dbReference type="ARBA" id="ARBA00022764"/>
    </source>
</evidence>
<keyword evidence="9" id="KW-0864">Zinc transport</keyword>
<dbReference type="CDD" id="cd01019">
    <property type="entry name" value="ZnuA"/>
    <property type="match status" value="1"/>
</dbReference>
<gene>
    <name evidence="14" type="primary">znuA</name>
    <name evidence="14" type="ORF">GR212_15985</name>
</gene>
<keyword evidence="10" id="KW-0406">Ion transport</keyword>